<keyword evidence="9 11" id="KW-0472">Membrane</keyword>
<evidence type="ECO:0000256" key="1">
    <source>
        <dbReference type="ARBA" id="ARBA00004477"/>
    </source>
</evidence>
<gene>
    <name evidence="12" type="ORF">GW7_11339</name>
</gene>
<evidence type="ECO:0000256" key="8">
    <source>
        <dbReference type="ARBA" id="ARBA00023098"/>
    </source>
</evidence>
<feature type="transmembrane region" description="Helical" evidence="11">
    <location>
        <begin position="12"/>
        <end position="34"/>
    </location>
</feature>
<dbReference type="GO" id="GO:0047196">
    <property type="term" value="F:long-chain-alcohol O-fatty-acyltransferase activity"/>
    <property type="evidence" value="ECO:0007669"/>
    <property type="project" value="TreeGrafter"/>
</dbReference>
<keyword evidence="4 12" id="KW-0808">Transferase</keyword>
<dbReference type="GO" id="GO:0006629">
    <property type="term" value="P:lipid metabolic process"/>
    <property type="evidence" value="ECO:0007669"/>
    <property type="project" value="UniProtKB-KW"/>
</dbReference>
<dbReference type="InterPro" id="IPR007130">
    <property type="entry name" value="DAGAT"/>
</dbReference>
<keyword evidence="8" id="KW-0443">Lipid metabolism</keyword>
<evidence type="ECO:0000256" key="11">
    <source>
        <dbReference type="SAM" id="Phobius"/>
    </source>
</evidence>
<evidence type="ECO:0000256" key="9">
    <source>
        <dbReference type="ARBA" id="ARBA00023136"/>
    </source>
</evidence>
<dbReference type="Pfam" id="PF03982">
    <property type="entry name" value="DAGAT"/>
    <property type="match status" value="1"/>
</dbReference>
<name>G5C274_HETGA</name>
<dbReference type="InParanoid" id="G5C274"/>
<dbReference type="STRING" id="10181.G5C274"/>
<keyword evidence="5 11" id="KW-0812">Transmembrane</keyword>
<dbReference type="PANTHER" id="PTHR12317:SF16">
    <property type="entry name" value="ACYL-COA WAX ALCOHOL ACYLTRANSFERASE 1"/>
    <property type="match status" value="1"/>
</dbReference>
<evidence type="ECO:0000313" key="13">
    <source>
        <dbReference type="Proteomes" id="UP000006813"/>
    </source>
</evidence>
<dbReference type="PANTHER" id="PTHR12317">
    <property type="entry name" value="DIACYLGLYCEROL O-ACYLTRANSFERASE"/>
    <property type="match status" value="1"/>
</dbReference>
<dbReference type="GO" id="GO:0005789">
    <property type="term" value="C:endoplasmic reticulum membrane"/>
    <property type="evidence" value="ECO:0007669"/>
    <property type="project" value="UniProtKB-SubCell"/>
</dbReference>
<evidence type="ECO:0000256" key="10">
    <source>
        <dbReference type="ARBA" id="ARBA00023315"/>
    </source>
</evidence>
<sequence length="252" mass="28209">MVKYCWKYKFDLTAFLISLDLAAIVGLSAVYTLVATTSNLLCLVVPGLEDPRARWQAFSLGKELVCLDSHQGLFPHYGVCSVSQPAIDYLLSHGTGNLVGIVVGGVGEALQSVPCTTTLILQKRKGFVRTALRHGAHLVPTFTFGETEVFDQVLFQEGSRMYKFQNFFRRIFGFYFCVFYGQGFHQGSVGLFPYSRPIDTVVGEPLPLPQIEKPSHEMVDKYHALYVDALSKLFDKHKTQYGCSDSQKLLFL</sequence>
<evidence type="ECO:0000256" key="6">
    <source>
        <dbReference type="ARBA" id="ARBA00022824"/>
    </source>
</evidence>
<proteinExistence type="inferred from homology"/>
<evidence type="ECO:0000256" key="7">
    <source>
        <dbReference type="ARBA" id="ARBA00022989"/>
    </source>
</evidence>
<keyword evidence="7 11" id="KW-1133">Transmembrane helix</keyword>
<protein>
    <submittedName>
        <fullName evidence="12">Acyl-CoA wax alcohol acyltransferase 1</fullName>
    </submittedName>
</protein>
<evidence type="ECO:0000256" key="3">
    <source>
        <dbReference type="ARBA" id="ARBA00022516"/>
    </source>
</evidence>
<dbReference type="eggNOG" id="KOG0831">
    <property type="taxonomic scope" value="Eukaryota"/>
</dbReference>
<evidence type="ECO:0000256" key="4">
    <source>
        <dbReference type="ARBA" id="ARBA00022679"/>
    </source>
</evidence>
<accession>G5C274</accession>
<dbReference type="AlphaFoldDB" id="G5C274"/>
<organism evidence="12 13">
    <name type="scientific">Heterocephalus glaber</name>
    <name type="common">Naked mole rat</name>
    <dbReference type="NCBI Taxonomy" id="10181"/>
    <lineage>
        <taxon>Eukaryota</taxon>
        <taxon>Metazoa</taxon>
        <taxon>Chordata</taxon>
        <taxon>Craniata</taxon>
        <taxon>Vertebrata</taxon>
        <taxon>Euteleostomi</taxon>
        <taxon>Mammalia</taxon>
        <taxon>Eutheria</taxon>
        <taxon>Euarchontoglires</taxon>
        <taxon>Glires</taxon>
        <taxon>Rodentia</taxon>
        <taxon>Hystricomorpha</taxon>
        <taxon>Bathyergidae</taxon>
        <taxon>Heterocephalus</taxon>
    </lineage>
</organism>
<evidence type="ECO:0000313" key="12">
    <source>
        <dbReference type="EMBL" id="EHB15635.1"/>
    </source>
</evidence>
<comment type="subcellular location">
    <subcellularLocation>
        <location evidence="1">Endoplasmic reticulum membrane</location>
        <topology evidence="1">Multi-pass membrane protein</topology>
    </subcellularLocation>
</comment>
<reference evidence="12 13" key="1">
    <citation type="journal article" date="2011" name="Nature">
        <title>Genome sequencing reveals insights into physiology and longevity of the naked mole rat.</title>
        <authorList>
            <person name="Kim E.B."/>
            <person name="Fang X."/>
            <person name="Fushan A.A."/>
            <person name="Huang Z."/>
            <person name="Lobanov A.V."/>
            <person name="Han L."/>
            <person name="Marino S.M."/>
            <person name="Sun X."/>
            <person name="Turanov A.A."/>
            <person name="Yang P."/>
            <person name="Yim S.H."/>
            <person name="Zhao X."/>
            <person name="Kasaikina M.V."/>
            <person name="Stoletzki N."/>
            <person name="Peng C."/>
            <person name="Polak P."/>
            <person name="Xiong Z."/>
            <person name="Kiezun A."/>
            <person name="Zhu Y."/>
            <person name="Chen Y."/>
            <person name="Kryukov G.V."/>
            <person name="Zhang Q."/>
            <person name="Peshkin L."/>
            <person name="Yang L."/>
            <person name="Bronson R.T."/>
            <person name="Buffenstein R."/>
            <person name="Wang B."/>
            <person name="Han C."/>
            <person name="Li Q."/>
            <person name="Chen L."/>
            <person name="Zhao W."/>
            <person name="Sunyaev S.R."/>
            <person name="Park T.J."/>
            <person name="Zhang G."/>
            <person name="Wang J."/>
            <person name="Gladyshev V.N."/>
        </authorList>
    </citation>
    <scope>NUCLEOTIDE SEQUENCE [LARGE SCALE GENOMIC DNA]</scope>
</reference>
<keyword evidence="10 12" id="KW-0012">Acyltransferase</keyword>
<evidence type="ECO:0000256" key="5">
    <source>
        <dbReference type="ARBA" id="ARBA00022692"/>
    </source>
</evidence>
<keyword evidence="3" id="KW-0444">Lipid biosynthesis</keyword>
<evidence type="ECO:0000256" key="2">
    <source>
        <dbReference type="ARBA" id="ARBA00005420"/>
    </source>
</evidence>
<comment type="similarity">
    <text evidence="2">Belongs to the diacylglycerol acyltransferase family.</text>
</comment>
<keyword evidence="6" id="KW-0256">Endoplasmic reticulum</keyword>
<dbReference type="Proteomes" id="UP000006813">
    <property type="component" value="Unassembled WGS sequence"/>
</dbReference>
<dbReference type="EMBL" id="JH172961">
    <property type="protein sequence ID" value="EHB15635.1"/>
    <property type="molecule type" value="Genomic_DNA"/>
</dbReference>